<accession>A0AAW3MWZ7</accession>
<gene>
    <name evidence="3" type="ORF">WJ96_04040</name>
</gene>
<reference evidence="3 4" key="1">
    <citation type="submission" date="2015-11" db="EMBL/GenBank/DDBJ databases">
        <title>Expanding the genomic diversity of Burkholderia species for the development of highly accurate diagnostics.</title>
        <authorList>
            <person name="Sahl J."/>
            <person name="Keim P."/>
            <person name="Wagner D."/>
        </authorList>
    </citation>
    <scope>NUCLEOTIDE SEQUENCE [LARGE SCALE GENOMIC DNA]</scope>
    <source>
        <strain evidence="3 4">MSMB1808WGS</strain>
    </source>
</reference>
<keyword evidence="4" id="KW-1185">Reference proteome</keyword>
<feature type="domain" description="Disulphide bond isomerase DsbC/G N-terminal" evidence="2">
    <location>
        <begin position="32"/>
        <end position="78"/>
    </location>
</feature>
<sequence>MPMDLPPNIPQAAIVAPAPECRYITNSEAQVALQRLRQRLPSTAFDNARPSEICGLVRLQMASGKVVYTEPTGRYLMLTFALDTHRGSPADTSDELEKAIESRSRYPDKPIPGLTPPEPEALLPEGPLMTPIQPAGK</sequence>
<dbReference type="Proteomes" id="UP000056453">
    <property type="component" value="Unassembled WGS sequence"/>
</dbReference>
<evidence type="ECO:0000256" key="1">
    <source>
        <dbReference type="SAM" id="MobiDB-lite"/>
    </source>
</evidence>
<evidence type="ECO:0000313" key="4">
    <source>
        <dbReference type="Proteomes" id="UP000056453"/>
    </source>
</evidence>
<organism evidence="3 4">
    <name type="scientific">Burkholderia ubonensis</name>
    <dbReference type="NCBI Taxonomy" id="101571"/>
    <lineage>
        <taxon>Bacteria</taxon>
        <taxon>Pseudomonadati</taxon>
        <taxon>Pseudomonadota</taxon>
        <taxon>Betaproteobacteria</taxon>
        <taxon>Burkholderiales</taxon>
        <taxon>Burkholderiaceae</taxon>
        <taxon>Burkholderia</taxon>
        <taxon>Burkholderia cepacia complex</taxon>
    </lineage>
</organism>
<evidence type="ECO:0000313" key="3">
    <source>
        <dbReference type="EMBL" id="KVP97746.1"/>
    </source>
</evidence>
<dbReference type="EMBL" id="LPBJ01000047">
    <property type="protein sequence ID" value="KVP97746.1"/>
    <property type="molecule type" value="Genomic_DNA"/>
</dbReference>
<protein>
    <recommendedName>
        <fullName evidence="2">Disulphide bond isomerase DsbC/G N-terminal domain-containing protein</fullName>
    </recommendedName>
</protein>
<name>A0AAW3MWZ7_9BURK</name>
<feature type="region of interest" description="Disordered" evidence="1">
    <location>
        <begin position="84"/>
        <end position="137"/>
    </location>
</feature>
<dbReference type="InterPro" id="IPR018950">
    <property type="entry name" value="DiS-bond_isomerase_DsbC/G_N"/>
</dbReference>
<feature type="compositionally biased region" description="Pro residues" evidence="1">
    <location>
        <begin position="109"/>
        <end position="119"/>
    </location>
</feature>
<comment type="caution">
    <text evidence="3">The sequence shown here is derived from an EMBL/GenBank/DDBJ whole genome shotgun (WGS) entry which is preliminary data.</text>
</comment>
<dbReference type="AlphaFoldDB" id="A0AAW3MWZ7"/>
<proteinExistence type="predicted"/>
<evidence type="ECO:0000259" key="2">
    <source>
        <dbReference type="Pfam" id="PF10411"/>
    </source>
</evidence>
<feature type="compositionally biased region" description="Basic and acidic residues" evidence="1">
    <location>
        <begin position="95"/>
        <end position="108"/>
    </location>
</feature>
<dbReference type="Pfam" id="PF10411">
    <property type="entry name" value="DsbC_N"/>
    <property type="match status" value="1"/>
</dbReference>
<dbReference type="RefSeq" id="WP_059928170.1">
    <property type="nucleotide sequence ID" value="NZ_LPBG01000117.1"/>
</dbReference>